<dbReference type="GO" id="GO:0016787">
    <property type="term" value="F:hydrolase activity"/>
    <property type="evidence" value="ECO:0007669"/>
    <property type="project" value="UniProtKB-KW"/>
</dbReference>
<evidence type="ECO:0000259" key="2">
    <source>
        <dbReference type="Pfam" id="PF00561"/>
    </source>
</evidence>
<evidence type="ECO:0000256" key="1">
    <source>
        <dbReference type="ARBA" id="ARBA00022801"/>
    </source>
</evidence>
<sequence>MRRAGVAMPTIEHHTAQLAAVRLHYLTAGDGPALLLLHGWPQSSHEWRHLIPTLAQRHRVIAPDLRGLGDSSRPVSGYDKMTVAADLRNLLRDELGIAQAAVVGHDWGGAVAYALAAQDRALVTQLAILDMLLPGIELPGLGANALASYWHFAFHGVRDLAEMLVAGRERAYISWFFQNFAYNPRAVSEADVDEYARCLTQPGALRAGFEYYRAAGQDAVDFAAAAREPLSCPVLALGGERSIGAAVKLCMQQVAGDVRGGVMPRCGHWIAEEQPQALLEELTAFLDTA</sequence>
<dbReference type="SUPFAM" id="SSF53474">
    <property type="entry name" value="alpha/beta-Hydrolases"/>
    <property type="match status" value="1"/>
</dbReference>
<dbReference type="AlphaFoldDB" id="A0A1B1YXM9"/>
<dbReference type="Gene3D" id="3.40.50.1820">
    <property type="entry name" value="alpha/beta hydrolase"/>
    <property type="match status" value="1"/>
</dbReference>
<keyword evidence="4" id="KW-1185">Reference proteome</keyword>
<dbReference type="STRING" id="1810504.PG2T_07870"/>
<protein>
    <recommendedName>
        <fullName evidence="2">AB hydrolase-1 domain-containing protein</fullName>
    </recommendedName>
</protein>
<dbReference type="InterPro" id="IPR029058">
    <property type="entry name" value="AB_hydrolase_fold"/>
</dbReference>
<dbReference type="PRINTS" id="PR00111">
    <property type="entry name" value="ABHYDROLASE"/>
</dbReference>
<dbReference type="InterPro" id="IPR000639">
    <property type="entry name" value="Epox_hydrolase-like"/>
</dbReference>
<name>A0A1B1YXM9_9GAMM</name>
<organism evidence="3 4">
    <name type="scientific">Immundisolibacter cernigliae</name>
    <dbReference type="NCBI Taxonomy" id="1810504"/>
    <lineage>
        <taxon>Bacteria</taxon>
        <taxon>Pseudomonadati</taxon>
        <taxon>Pseudomonadota</taxon>
        <taxon>Gammaproteobacteria</taxon>
        <taxon>Immundisolibacterales</taxon>
        <taxon>Immundisolibacteraceae</taxon>
        <taxon>Immundisolibacter</taxon>
    </lineage>
</organism>
<dbReference type="PRINTS" id="PR00412">
    <property type="entry name" value="EPOXHYDRLASE"/>
</dbReference>
<evidence type="ECO:0000313" key="3">
    <source>
        <dbReference type="EMBL" id="ANX05551.1"/>
    </source>
</evidence>
<dbReference type="InParanoid" id="A0A1B1YXM9"/>
<keyword evidence="1" id="KW-0378">Hydrolase</keyword>
<evidence type="ECO:0000313" key="4">
    <source>
        <dbReference type="Proteomes" id="UP000092952"/>
    </source>
</evidence>
<proteinExistence type="predicted"/>
<dbReference type="PANTHER" id="PTHR43329">
    <property type="entry name" value="EPOXIDE HYDROLASE"/>
    <property type="match status" value="1"/>
</dbReference>
<feature type="domain" description="AB hydrolase-1" evidence="2">
    <location>
        <begin position="32"/>
        <end position="131"/>
    </location>
</feature>
<dbReference type="KEGG" id="gbi:PG2T_07870"/>
<accession>A0A1B1YXM9</accession>
<dbReference type="InterPro" id="IPR000073">
    <property type="entry name" value="AB_hydrolase_1"/>
</dbReference>
<reference evidence="4" key="1">
    <citation type="submission" date="2016-03" db="EMBL/GenBank/DDBJ databases">
        <title>Complete genome sequence of Solimmundus cernigliae, representing a novel lineage of polycyclic aromatic hydrocarbon degraders within the Gammaproteobacteria.</title>
        <authorList>
            <person name="Singleton D.R."/>
            <person name="Dickey A.N."/>
            <person name="Scholl E.H."/>
            <person name="Wright F.A."/>
            <person name="Aitken M.D."/>
        </authorList>
    </citation>
    <scope>NUCLEOTIDE SEQUENCE [LARGE SCALE GENOMIC DNA]</scope>
    <source>
        <strain evidence="4">TR3.2</strain>
    </source>
</reference>
<dbReference type="EMBL" id="CP014671">
    <property type="protein sequence ID" value="ANX05551.1"/>
    <property type="molecule type" value="Genomic_DNA"/>
</dbReference>
<dbReference type="Proteomes" id="UP000092952">
    <property type="component" value="Chromosome"/>
</dbReference>
<gene>
    <name evidence="3" type="ORF">PG2T_07870</name>
</gene>
<dbReference type="Pfam" id="PF00561">
    <property type="entry name" value="Abhydrolase_1"/>
    <property type="match status" value="1"/>
</dbReference>